<name>A0ABP1RYQ7_9HEXA</name>
<dbReference type="EMBL" id="CAXLJM020000124">
    <property type="protein sequence ID" value="CAL8138924.1"/>
    <property type="molecule type" value="Genomic_DNA"/>
</dbReference>
<keyword evidence="1" id="KW-0732">Signal</keyword>
<reference evidence="2 3" key="1">
    <citation type="submission" date="2024-08" db="EMBL/GenBank/DDBJ databases">
        <authorList>
            <person name="Cucini C."/>
            <person name="Frati F."/>
        </authorList>
    </citation>
    <scope>NUCLEOTIDE SEQUENCE [LARGE SCALE GENOMIC DNA]</scope>
</reference>
<feature type="signal peptide" evidence="1">
    <location>
        <begin position="1"/>
        <end position="17"/>
    </location>
</feature>
<proteinExistence type="predicted"/>
<dbReference type="Proteomes" id="UP001642540">
    <property type="component" value="Unassembled WGS sequence"/>
</dbReference>
<evidence type="ECO:0000256" key="1">
    <source>
        <dbReference type="SAM" id="SignalP"/>
    </source>
</evidence>
<comment type="caution">
    <text evidence="2">The sequence shown here is derived from an EMBL/GenBank/DDBJ whole genome shotgun (WGS) entry which is preliminary data.</text>
</comment>
<feature type="chain" id="PRO_5046610294" evidence="1">
    <location>
        <begin position="18"/>
        <end position="208"/>
    </location>
</feature>
<sequence length="208" mass="23912">MALFKLFVVSLAGIISASDPPDIHVTMGVTIERVPGAVMELLKELESTVTSKPKRERYDRDVGENREKRNVLIEPLGDLLEIIPGVPSSATFRQVTAHVNYIDQFMQRITKLTKDQETRFFRFAKAFSKTSSQTQQGFKLVQEEMRNITWAYNNLEKRYDDTDLELLNTNIILADAMQLQHGILTYLWLERSKDQCLQKKDTLVISES</sequence>
<evidence type="ECO:0000313" key="3">
    <source>
        <dbReference type="Proteomes" id="UP001642540"/>
    </source>
</evidence>
<keyword evidence="3" id="KW-1185">Reference proteome</keyword>
<accession>A0ABP1RYQ7</accession>
<gene>
    <name evidence="2" type="ORF">ODALV1_LOCUS27599</name>
</gene>
<organism evidence="2 3">
    <name type="scientific">Orchesella dallaii</name>
    <dbReference type="NCBI Taxonomy" id="48710"/>
    <lineage>
        <taxon>Eukaryota</taxon>
        <taxon>Metazoa</taxon>
        <taxon>Ecdysozoa</taxon>
        <taxon>Arthropoda</taxon>
        <taxon>Hexapoda</taxon>
        <taxon>Collembola</taxon>
        <taxon>Entomobryomorpha</taxon>
        <taxon>Entomobryoidea</taxon>
        <taxon>Orchesellidae</taxon>
        <taxon>Orchesellinae</taxon>
        <taxon>Orchesella</taxon>
    </lineage>
</organism>
<evidence type="ECO:0000313" key="2">
    <source>
        <dbReference type="EMBL" id="CAL8138924.1"/>
    </source>
</evidence>
<protein>
    <submittedName>
        <fullName evidence="2">Uncharacterized protein</fullName>
    </submittedName>
</protein>